<feature type="region of interest" description="Disordered" evidence="1">
    <location>
        <begin position="197"/>
        <end position="229"/>
    </location>
</feature>
<dbReference type="EMBL" id="ML211122">
    <property type="protein sequence ID" value="TFK88214.1"/>
    <property type="molecule type" value="Genomic_DNA"/>
</dbReference>
<evidence type="ECO:0000313" key="2">
    <source>
        <dbReference type="EMBL" id="TFK88214.1"/>
    </source>
</evidence>
<proteinExistence type="predicted"/>
<feature type="region of interest" description="Disordered" evidence="1">
    <location>
        <begin position="1"/>
        <end position="72"/>
    </location>
</feature>
<organism evidence="2 3">
    <name type="scientific">Polyporus arcularius HHB13444</name>
    <dbReference type="NCBI Taxonomy" id="1314778"/>
    <lineage>
        <taxon>Eukaryota</taxon>
        <taxon>Fungi</taxon>
        <taxon>Dikarya</taxon>
        <taxon>Basidiomycota</taxon>
        <taxon>Agaricomycotina</taxon>
        <taxon>Agaricomycetes</taxon>
        <taxon>Polyporales</taxon>
        <taxon>Polyporaceae</taxon>
        <taxon>Polyporus</taxon>
    </lineage>
</organism>
<evidence type="ECO:0000313" key="3">
    <source>
        <dbReference type="Proteomes" id="UP000308197"/>
    </source>
</evidence>
<dbReference type="AlphaFoldDB" id="A0A5C3PEP4"/>
<protein>
    <submittedName>
        <fullName evidence="2">Uncharacterized protein</fullName>
    </submittedName>
</protein>
<name>A0A5C3PEP4_9APHY</name>
<keyword evidence="3" id="KW-1185">Reference proteome</keyword>
<sequence length="321" mass="33066">MLGGSAAGAGETAVAEGPGSFTGDRTVARRGRRVETWYAVGPTATGKLSAKEEAGLPRSPWGRRRGEAPRSDGFMDTGRAACWIASDDSTGNPDCGAREVLPNSAVRLAFTSNSSQSKAGSLPREVSTDPCRSRDSGVVPERKAASCGGTVVCESCGLARRRRRWASSRGRDGPATGEVGEWLAGRRLGCEKNCSGTSPLSGVATREDSPGARGGAQEIGGSGGPGGGIEVADLPSHPRAARATIPHTDAAAVAERWQASTAARSVHVAREWTGGQGHAARRVADPGLLSEIPADGEDLWRADAVHACAYAIYGDLVTGHV</sequence>
<feature type="compositionally biased region" description="Gly residues" evidence="1">
    <location>
        <begin position="212"/>
        <end position="229"/>
    </location>
</feature>
<reference evidence="2 3" key="1">
    <citation type="journal article" date="2019" name="Nat. Ecol. Evol.">
        <title>Megaphylogeny resolves global patterns of mushroom evolution.</title>
        <authorList>
            <person name="Varga T."/>
            <person name="Krizsan K."/>
            <person name="Foldi C."/>
            <person name="Dima B."/>
            <person name="Sanchez-Garcia M."/>
            <person name="Sanchez-Ramirez S."/>
            <person name="Szollosi G.J."/>
            <person name="Szarkandi J.G."/>
            <person name="Papp V."/>
            <person name="Albert L."/>
            <person name="Andreopoulos W."/>
            <person name="Angelini C."/>
            <person name="Antonin V."/>
            <person name="Barry K.W."/>
            <person name="Bougher N.L."/>
            <person name="Buchanan P."/>
            <person name="Buyck B."/>
            <person name="Bense V."/>
            <person name="Catcheside P."/>
            <person name="Chovatia M."/>
            <person name="Cooper J."/>
            <person name="Damon W."/>
            <person name="Desjardin D."/>
            <person name="Finy P."/>
            <person name="Geml J."/>
            <person name="Haridas S."/>
            <person name="Hughes K."/>
            <person name="Justo A."/>
            <person name="Karasinski D."/>
            <person name="Kautmanova I."/>
            <person name="Kiss B."/>
            <person name="Kocsube S."/>
            <person name="Kotiranta H."/>
            <person name="LaButti K.M."/>
            <person name="Lechner B.E."/>
            <person name="Liimatainen K."/>
            <person name="Lipzen A."/>
            <person name="Lukacs Z."/>
            <person name="Mihaltcheva S."/>
            <person name="Morgado L.N."/>
            <person name="Niskanen T."/>
            <person name="Noordeloos M.E."/>
            <person name="Ohm R.A."/>
            <person name="Ortiz-Santana B."/>
            <person name="Ovrebo C."/>
            <person name="Racz N."/>
            <person name="Riley R."/>
            <person name="Savchenko A."/>
            <person name="Shiryaev A."/>
            <person name="Soop K."/>
            <person name="Spirin V."/>
            <person name="Szebenyi C."/>
            <person name="Tomsovsky M."/>
            <person name="Tulloss R.E."/>
            <person name="Uehling J."/>
            <person name="Grigoriev I.V."/>
            <person name="Vagvolgyi C."/>
            <person name="Papp T."/>
            <person name="Martin F.M."/>
            <person name="Miettinen O."/>
            <person name="Hibbett D.S."/>
            <person name="Nagy L.G."/>
        </authorList>
    </citation>
    <scope>NUCLEOTIDE SEQUENCE [LARGE SCALE GENOMIC DNA]</scope>
    <source>
        <strain evidence="2 3">HHB13444</strain>
    </source>
</reference>
<feature type="compositionally biased region" description="Low complexity" evidence="1">
    <location>
        <begin position="8"/>
        <end position="19"/>
    </location>
</feature>
<evidence type="ECO:0000256" key="1">
    <source>
        <dbReference type="SAM" id="MobiDB-lite"/>
    </source>
</evidence>
<accession>A0A5C3PEP4</accession>
<dbReference type="Proteomes" id="UP000308197">
    <property type="component" value="Unassembled WGS sequence"/>
</dbReference>
<feature type="region of interest" description="Disordered" evidence="1">
    <location>
        <begin position="112"/>
        <end position="137"/>
    </location>
</feature>
<dbReference type="InParanoid" id="A0A5C3PEP4"/>
<gene>
    <name evidence="2" type="ORF">K466DRAFT_83718</name>
</gene>